<dbReference type="Pfam" id="PF09586">
    <property type="entry name" value="YfhO"/>
    <property type="match status" value="1"/>
</dbReference>
<protein>
    <recommendedName>
        <fullName evidence="4">Integral membrane protein</fullName>
    </recommendedName>
</protein>
<keyword evidence="1" id="KW-0812">Transmembrane</keyword>
<evidence type="ECO:0000256" key="1">
    <source>
        <dbReference type="SAM" id="Phobius"/>
    </source>
</evidence>
<feature type="transmembrane region" description="Helical" evidence="1">
    <location>
        <begin position="322"/>
        <end position="342"/>
    </location>
</feature>
<feature type="transmembrane region" description="Helical" evidence="1">
    <location>
        <begin position="6"/>
        <end position="28"/>
    </location>
</feature>
<proteinExistence type="predicted"/>
<dbReference type="EMBL" id="PZHR01000010">
    <property type="protein sequence ID" value="PTK60087.1"/>
    <property type="molecule type" value="Genomic_DNA"/>
</dbReference>
<dbReference type="AlphaFoldDB" id="A0A2T4SCS1"/>
<feature type="transmembrane region" description="Helical" evidence="1">
    <location>
        <begin position="407"/>
        <end position="424"/>
    </location>
</feature>
<dbReference type="PANTHER" id="PTHR38454:SF1">
    <property type="entry name" value="INTEGRAL MEMBRANE PROTEIN"/>
    <property type="match status" value="1"/>
</dbReference>
<evidence type="ECO:0000313" key="3">
    <source>
        <dbReference type="Proteomes" id="UP000240400"/>
    </source>
</evidence>
<gene>
    <name evidence="2" type="ORF">BUZ61_03355</name>
</gene>
<feature type="transmembrane region" description="Helical" evidence="1">
    <location>
        <begin position="86"/>
        <end position="103"/>
    </location>
</feature>
<feature type="transmembrane region" description="Helical" evidence="1">
    <location>
        <begin position="383"/>
        <end position="401"/>
    </location>
</feature>
<accession>A0A2T4SCS1</accession>
<evidence type="ECO:0000313" key="2">
    <source>
        <dbReference type="EMBL" id="PTK60087.1"/>
    </source>
</evidence>
<reference evidence="2 3" key="1">
    <citation type="journal article" date="2016" name="Front. Microbiol.">
        <title>Comprehensive Phylogenetic Analysis of Bovine Non-aureus Staphylococci Species Based on Whole-Genome Sequencing.</title>
        <authorList>
            <person name="Naushad S."/>
            <person name="Barkema H.W."/>
            <person name="Luby C."/>
            <person name="Condas L.A."/>
            <person name="Nobrega D.B."/>
            <person name="Carson D.A."/>
            <person name="De Buck J."/>
        </authorList>
    </citation>
    <scope>NUCLEOTIDE SEQUENCE [LARGE SCALE GENOMIC DNA]</scope>
    <source>
        <strain evidence="2 3">SNUC 4337</strain>
    </source>
</reference>
<dbReference type="PANTHER" id="PTHR38454">
    <property type="entry name" value="INTEGRAL MEMBRANE PROTEIN-RELATED"/>
    <property type="match status" value="1"/>
</dbReference>
<organism evidence="2 3">
    <name type="scientific">Staphylococcus nepalensis</name>
    <dbReference type="NCBI Taxonomy" id="214473"/>
    <lineage>
        <taxon>Bacteria</taxon>
        <taxon>Bacillati</taxon>
        <taxon>Bacillota</taxon>
        <taxon>Bacilli</taxon>
        <taxon>Bacillales</taxon>
        <taxon>Staphylococcaceae</taxon>
        <taxon>Staphylococcus</taxon>
    </lineage>
</organism>
<dbReference type="OrthoDB" id="9815466at2"/>
<feature type="transmembrane region" description="Helical" evidence="1">
    <location>
        <begin position="848"/>
        <end position="868"/>
    </location>
</feature>
<dbReference type="Proteomes" id="UP000240400">
    <property type="component" value="Unassembled WGS sequence"/>
</dbReference>
<name>A0A2T4SCS1_9STAP</name>
<keyword evidence="1" id="KW-0472">Membrane</keyword>
<dbReference type="InterPro" id="IPR018580">
    <property type="entry name" value="Uncharacterised_YfhO"/>
</dbReference>
<sequence>MFHRLWSHKLTRFLCIFLMGIAVALLTFTPHIYRYLTQGIVFSGNGDGFRQMMPFQMYLYEHVSQFKSFYDHSFGLGGDYIKDLSYYYATSPFVMINFLFVWLTESVFNSNPSNITYWASNQLIVAFCKGVVTFILAFYLFNYIRLKYYTSFLGAMLYAASTTLVYFNFTWSYYGDLFIFLPLSILAIERFYKEKKIGLFIFAIALTLFSNFYFSYYEAIVIFAYFLYRCIFPHAKDIVSRKQQLWMIPTAVLLSTLIGIWGFYTGVSSFLNNDRVSNPHFDYGLITDFARQKHFFTNGFYITVSIIAVVALLSFKLYKHYYYRLFAIATWIMLLGSLTPLFDSMFNGFSTPERRWVYIFALTTAGLIALFIQHLSELTLKSYILACSPVLVIMLVMQFIVKEQEMSWMLICFILMILISVLLYKKSLFKSKWPYVAIISLFIIQQSFILANNYVNNIQKYESTISSMHDSKYKSPALAKKIESIKKGHDNPLSRIDYMSQYGLNSPMLYHFNGIALYSSIFDGDILNYYDKTLQINMHTDKNSTYRLLSNRANLMALWDVNDRIRRPKDMNMPYGFSQQDIIKHSDEASFLHSVNKIDYPSAHITKKVFNKNDLDSPLDREQAMLQGVVFENNNKATINQNFTPNKNLLNQASSKLINAQYIQNNKLNVIKDQGGINYQLPSSIANQYKDLYVEMDVELLTPDKAHDVGVNEYNQQRNKLTYKYRRFVTPITMRVKSTEDLNIKLSKGTYRFNIKGIYGENYNTLNQARKQLNSVKVSQNASGYKVEKNKNDEGYLVLPMAYRDGMKAYTDNGKDLPVKQGNGIMTVIPVEQGHETINLKYTPPHTWKLIIISIIGIILSFIFTKWLNPQKQNN</sequence>
<feature type="transmembrane region" description="Helical" evidence="1">
    <location>
        <begin position="197"/>
        <end position="214"/>
    </location>
</feature>
<keyword evidence="1" id="KW-1133">Transmembrane helix</keyword>
<feature type="transmembrane region" description="Helical" evidence="1">
    <location>
        <begin position="148"/>
        <end position="167"/>
    </location>
</feature>
<comment type="caution">
    <text evidence="2">The sequence shown here is derived from an EMBL/GenBank/DDBJ whole genome shotgun (WGS) entry which is preliminary data.</text>
</comment>
<feature type="transmembrane region" description="Helical" evidence="1">
    <location>
        <begin position="436"/>
        <end position="455"/>
    </location>
</feature>
<feature type="transmembrane region" description="Helical" evidence="1">
    <location>
        <begin position="295"/>
        <end position="315"/>
    </location>
</feature>
<feature type="transmembrane region" description="Helical" evidence="1">
    <location>
        <begin position="123"/>
        <end position="141"/>
    </location>
</feature>
<dbReference type="RefSeq" id="WP_107644039.1">
    <property type="nucleotide sequence ID" value="NZ_PZHR01000010.1"/>
</dbReference>
<feature type="transmembrane region" description="Helical" evidence="1">
    <location>
        <begin position="354"/>
        <end position="371"/>
    </location>
</feature>
<evidence type="ECO:0008006" key="4">
    <source>
        <dbReference type="Google" id="ProtNLM"/>
    </source>
</evidence>
<feature type="transmembrane region" description="Helical" evidence="1">
    <location>
        <begin position="246"/>
        <end position="264"/>
    </location>
</feature>